<dbReference type="Pfam" id="PF17173">
    <property type="entry name" value="DUF5129"/>
    <property type="match status" value="1"/>
</dbReference>
<dbReference type="Proteomes" id="UP000336646">
    <property type="component" value="Unassembled WGS sequence"/>
</dbReference>
<evidence type="ECO:0000313" key="5">
    <source>
        <dbReference type="EMBL" id="TVS26571.1"/>
    </source>
</evidence>
<name>A0A6C1TWT0_9CORY</name>
<evidence type="ECO:0000259" key="4">
    <source>
        <dbReference type="Pfam" id="PF17173"/>
    </source>
</evidence>
<dbReference type="InterPro" id="IPR033435">
    <property type="entry name" value="DUF5129"/>
</dbReference>
<feature type="coiled-coil region" evidence="1">
    <location>
        <begin position="344"/>
        <end position="380"/>
    </location>
</feature>
<accession>A0A6C1TWT0</accession>
<feature type="compositionally biased region" description="Low complexity" evidence="2">
    <location>
        <begin position="450"/>
        <end position="465"/>
    </location>
</feature>
<proteinExistence type="predicted"/>
<feature type="compositionally biased region" description="Gly residues" evidence="2">
    <location>
        <begin position="466"/>
        <end position="475"/>
    </location>
</feature>
<feature type="signal peptide" evidence="3">
    <location>
        <begin position="1"/>
        <end position="24"/>
    </location>
</feature>
<keyword evidence="1" id="KW-0175">Coiled coil</keyword>
<dbReference type="EMBL" id="RXIR01000028">
    <property type="protein sequence ID" value="TVS26571.1"/>
    <property type="molecule type" value="Genomic_DNA"/>
</dbReference>
<organism evidence="5 6">
    <name type="scientific">Corynebacterium sanguinis</name>
    <dbReference type="NCBI Taxonomy" id="2594913"/>
    <lineage>
        <taxon>Bacteria</taxon>
        <taxon>Bacillati</taxon>
        <taxon>Actinomycetota</taxon>
        <taxon>Actinomycetes</taxon>
        <taxon>Mycobacteriales</taxon>
        <taxon>Corynebacteriaceae</taxon>
        <taxon>Corynebacterium</taxon>
    </lineage>
</organism>
<dbReference type="OrthoDB" id="4423347at2"/>
<reference evidence="5 6" key="1">
    <citation type="submission" date="2018-12" db="EMBL/GenBank/DDBJ databases">
        <title>Corynebacterium sanguinis sp. nov., a clinically-associated and environmental corynebacterium.</title>
        <authorList>
            <person name="Gonzales-Siles L."/>
            <person name="Jaen-Luchoro D."/>
            <person name="Cardew S."/>
            <person name="Inganas E."/>
            <person name="Ohlen M."/>
            <person name="Jensie-Markopolous S."/>
            <person name="Pinyeiro-Iglesias B."/>
            <person name="Molin K."/>
            <person name="Skovbjerg S."/>
            <person name="Svensson-Stadler L."/>
            <person name="Funke G."/>
            <person name="Moore E.R.B."/>
        </authorList>
    </citation>
    <scope>NUCLEOTIDE SEQUENCE [LARGE SCALE GENOMIC DNA]</scope>
    <source>
        <strain evidence="5 6">58734</strain>
    </source>
</reference>
<dbReference type="AlphaFoldDB" id="A0A6C1TWT0"/>
<evidence type="ECO:0000256" key="2">
    <source>
        <dbReference type="SAM" id="MobiDB-lite"/>
    </source>
</evidence>
<feature type="domain" description="DUF5129" evidence="4">
    <location>
        <begin position="60"/>
        <end position="351"/>
    </location>
</feature>
<evidence type="ECO:0000256" key="1">
    <source>
        <dbReference type="SAM" id="Coils"/>
    </source>
</evidence>
<protein>
    <submittedName>
        <fullName evidence="5">DUF5129 domain-containing protein</fullName>
    </submittedName>
</protein>
<feature type="chain" id="PRO_5025585536" evidence="3">
    <location>
        <begin position="25"/>
        <end position="475"/>
    </location>
</feature>
<comment type="caution">
    <text evidence="5">The sequence shown here is derived from an EMBL/GenBank/DDBJ whole genome shotgun (WGS) entry which is preliminary data.</text>
</comment>
<evidence type="ECO:0000256" key="3">
    <source>
        <dbReference type="SAM" id="SignalP"/>
    </source>
</evidence>
<dbReference type="RefSeq" id="WP_144773685.1">
    <property type="nucleotide sequence ID" value="NZ_JALXWP010000026.1"/>
</dbReference>
<sequence length="475" mass="51518">MANFVQIGAVVAVSALLGLGAAGATMSQINVPSPEAVVVNTVGAPTVVIDDPHDLLTPDDEARLTRDAQLLDAPDTVRTLHWIVFNESDENINDTVENFMRDNYPDEIGADHFADGVLIIGAGTQNRKVFTFAGLDVLEQLHLKEGERLEAVNEEIKPGMRDNNIPGALLAGARAAMDAHDIQQYELNDAQGDRVMSGIGAGAAAGGLSLAVGSIAVAMTNSRRNTLAQGREDYELVTREYSQLAQRLNEIDVRANSLTSAFADNEMRKQWAEVRDRFLNMHDAVSGAGGIGSIDIGDDKQVLANKEQLADAAEAVRHTNNAEDNINRMFKVENGDAAARRSDLTAIREDLMQARLEIDDAEIEAEIAQLEARVNELDRNPTAPDFMDSFVRVLGDYRTLLEVVKRTKFSDVEEHNELQRPALYDSNYYYSGYVPFVVMSSWHSSNVQAAQSSSSSGTNTSFSSGFSGGGGSSSY</sequence>
<dbReference type="Gene3D" id="3.10.310.50">
    <property type="match status" value="1"/>
</dbReference>
<keyword evidence="3" id="KW-0732">Signal</keyword>
<gene>
    <name evidence="5" type="ORF">EKI59_10295</name>
</gene>
<evidence type="ECO:0000313" key="6">
    <source>
        <dbReference type="Proteomes" id="UP000336646"/>
    </source>
</evidence>
<feature type="region of interest" description="Disordered" evidence="2">
    <location>
        <begin position="450"/>
        <end position="475"/>
    </location>
</feature>